<evidence type="ECO:0000313" key="6">
    <source>
        <dbReference type="Proteomes" id="UP000815677"/>
    </source>
</evidence>
<dbReference type="SUPFAM" id="SSF51735">
    <property type="entry name" value="NAD(P)-binding Rossmann-fold domains"/>
    <property type="match status" value="1"/>
</dbReference>
<evidence type="ECO:0000256" key="3">
    <source>
        <dbReference type="ARBA" id="ARBA00023002"/>
    </source>
</evidence>
<sequence length="376" mass="41395">MTVSPSPTAPLVAVVGATGLQGGSVIAALEASDRPYRIRAFTRDARKAAAQKLAARGVELVELSLTVENAEQVKAAFVGADFIFLMTNFWEHTDMHREIAEGKMLIDACASASSPPRGVIWSGLPSPSTISAGKYTKVYHFDGKAQITSYARTTHPSLPFVNVPSGLYMSNFTATAPGWRMIYPVPYVPGVYVLALPVSPQGRLPLIDVERDYGLWVRGVIEKDVFPAGEDVNTVSEWLAVEDIANMISKGPLRFQRLLEVPGCRRVLQLRTGTGKRVVYKEVKMEKWIDMVVATGTPHFVAEDLAQSMRYFDEFGYYGKQPTAPLEDLARRPRTFREFVKTSDWKDVFPAGGLISRAIGAVFGGFMAFVIRQVPL</sequence>
<comment type="similarity">
    <text evidence="1">Belongs to the NmrA-type oxidoreductase family.</text>
</comment>
<evidence type="ECO:0000256" key="2">
    <source>
        <dbReference type="ARBA" id="ARBA00022857"/>
    </source>
</evidence>
<keyword evidence="3" id="KW-0560">Oxidoreductase</keyword>
<dbReference type="PANTHER" id="PTHR42748:SF30">
    <property type="entry name" value="NMRA-LIKE DOMAIN-CONTAINING PROTEIN"/>
    <property type="match status" value="1"/>
</dbReference>
<evidence type="ECO:0000313" key="5">
    <source>
        <dbReference type="EMBL" id="GAT49525.1"/>
    </source>
</evidence>
<dbReference type="PANTHER" id="PTHR42748">
    <property type="entry name" value="NITROGEN METABOLITE REPRESSION PROTEIN NMRA FAMILY MEMBER"/>
    <property type="match status" value="1"/>
</dbReference>
<dbReference type="Proteomes" id="UP000815677">
    <property type="component" value="Unassembled WGS sequence"/>
</dbReference>
<keyword evidence="6" id="KW-1185">Reference proteome</keyword>
<name>A0ABQ0LEH9_MYCCL</name>
<evidence type="ECO:0000259" key="4">
    <source>
        <dbReference type="Pfam" id="PF05368"/>
    </source>
</evidence>
<dbReference type="Pfam" id="PF05368">
    <property type="entry name" value="NmrA"/>
    <property type="match status" value="1"/>
</dbReference>
<dbReference type="InterPro" id="IPR008030">
    <property type="entry name" value="NmrA-like"/>
</dbReference>
<reference evidence="5" key="1">
    <citation type="submission" date="2014-09" db="EMBL/GenBank/DDBJ databases">
        <title>Genome sequence of the luminous mushroom Mycena chlorophos for searching fungal bioluminescence genes.</title>
        <authorList>
            <person name="Tanaka Y."/>
            <person name="Kasuga D."/>
            <person name="Oba Y."/>
            <person name="Hase S."/>
            <person name="Sato K."/>
            <person name="Oba Y."/>
            <person name="Sakakibara Y."/>
        </authorList>
    </citation>
    <scope>NUCLEOTIDE SEQUENCE</scope>
</reference>
<protein>
    <recommendedName>
        <fullName evidence="4">NmrA-like domain-containing protein</fullName>
    </recommendedName>
</protein>
<dbReference type="Gene3D" id="3.40.50.720">
    <property type="entry name" value="NAD(P)-binding Rossmann-like Domain"/>
    <property type="match status" value="1"/>
</dbReference>
<dbReference type="InterPro" id="IPR051164">
    <property type="entry name" value="NmrA-like_oxidored"/>
</dbReference>
<accession>A0ABQ0LEH9</accession>
<dbReference type="InterPro" id="IPR036291">
    <property type="entry name" value="NAD(P)-bd_dom_sf"/>
</dbReference>
<proteinExistence type="inferred from homology"/>
<dbReference type="EMBL" id="DF845582">
    <property type="protein sequence ID" value="GAT49525.1"/>
    <property type="molecule type" value="Genomic_DNA"/>
</dbReference>
<feature type="domain" description="NmrA-like" evidence="4">
    <location>
        <begin position="11"/>
        <end position="339"/>
    </location>
</feature>
<evidence type="ECO:0000256" key="1">
    <source>
        <dbReference type="ARBA" id="ARBA00006328"/>
    </source>
</evidence>
<organism evidence="5 6">
    <name type="scientific">Mycena chlorophos</name>
    <name type="common">Agaric fungus</name>
    <name type="synonym">Agaricus chlorophos</name>
    <dbReference type="NCBI Taxonomy" id="658473"/>
    <lineage>
        <taxon>Eukaryota</taxon>
        <taxon>Fungi</taxon>
        <taxon>Dikarya</taxon>
        <taxon>Basidiomycota</taxon>
        <taxon>Agaricomycotina</taxon>
        <taxon>Agaricomycetes</taxon>
        <taxon>Agaricomycetidae</taxon>
        <taxon>Agaricales</taxon>
        <taxon>Marasmiineae</taxon>
        <taxon>Mycenaceae</taxon>
        <taxon>Mycena</taxon>
    </lineage>
</organism>
<dbReference type="Gene3D" id="3.90.25.10">
    <property type="entry name" value="UDP-galactose 4-epimerase, domain 1"/>
    <property type="match status" value="1"/>
</dbReference>
<gene>
    <name evidence="5" type="ORF">MCHLO_06834</name>
</gene>
<keyword evidence="2" id="KW-0521">NADP</keyword>